<dbReference type="EMBL" id="MBFR01000605">
    <property type="protein sequence ID" value="PVU86786.1"/>
    <property type="molecule type" value="Genomic_DNA"/>
</dbReference>
<dbReference type="GO" id="GO:0003676">
    <property type="term" value="F:nucleic acid binding"/>
    <property type="evidence" value="ECO:0007669"/>
    <property type="project" value="InterPro"/>
</dbReference>
<organism evidence="2 3">
    <name type="scientific">Smittium simulii</name>
    <dbReference type="NCBI Taxonomy" id="133385"/>
    <lineage>
        <taxon>Eukaryota</taxon>
        <taxon>Fungi</taxon>
        <taxon>Fungi incertae sedis</taxon>
        <taxon>Zoopagomycota</taxon>
        <taxon>Kickxellomycotina</taxon>
        <taxon>Harpellomycetes</taxon>
        <taxon>Harpellales</taxon>
        <taxon>Legeriomycetaceae</taxon>
        <taxon>Smittium</taxon>
    </lineage>
</organism>
<feature type="region of interest" description="Disordered" evidence="1">
    <location>
        <begin position="193"/>
        <end position="219"/>
    </location>
</feature>
<dbReference type="InterPro" id="IPR036875">
    <property type="entry name" value="Znf_CCHC_sf"/>
</dbReference>
<comment type="caution">
    <text evidence="2">The sequence shown here is derived from an EMBL/GenBank/DDBJ whole genome shotgun (WGS) entry which is preliminary data.</text>
</comment>
<evidence type="ECO:0000313" key="2">
    <source>
        <dbReference type="EMBL" id="PVU86786.1"/>
    </source>
</evidence>
<protein>
    <recommendedName>
        <fullName evidence="4">CCHC-type domain-containing protein</fullName>
    </recommendedName>
</protein>
<dbReference type="SUPFAM" id="SSF57756">
    <property type="entry name" value="Retrovirus zinc finger-like domains"/>
    <property type="match status" value="1"/>
</dbReference>
<evidence type="ECO:0000313" key="3">
    <source>
        <dbReference type="Proteomes" id="UP000245383"/>
    </source>
</evidence>
<sequence length="219" mass="24728">MLIRKDTIGQFIPRLYKLANLINNEPIKEALRGLVDKLLGAKSKLSLSQLKLMKEGTQIITIPSFKKVNIINLLDEIKNLFTPHGTIVDVSAFKLRNKNVIHLFGLKFLFKISNEKFEISSFLEIDNELMAMTYKGCNAACNYCKKPGHWRSECSEITHKHSEKATKQTNIAKTTVKLPTSTEFNIKKLLDNSEKKPSVAVHNSSDEIKKNGKKKGSVV</sequence>
<keyword evidence="3" id="KW-1185">Reference proteome</keyword>
<reference evidence="2 3" key="1">
    <citation type="journal article" date="2018" name="MBio">
        <title>Comparative Genomics Reveals the Core Gene Toolbox for the Fungus-Insect Symbiosis.</title>
        <authorList>
            <person name="Wang Y."/>
            <person name="Stata M."/>
            <person name="Wang W."/>
            <person name="Stajich J.E."/>
            <person name="White M.M."/>
            <person name="Moncalvo J.M."/>
        </authorList>
    </citation>
    <scope>NUCLEOTIDE SEQUENCE [LARGE SCALE GENOMIC DNA]</scope>
    <source>
        <strain evidence="2 3">SWE-8-4</strain>
    </source>
</reference>
<dbReference type="AlphaFoldDB" id="A0A2T9Y362"/>
<dbReference type="GO" id="GO:0008270">
    <property type="term" value="F:zinc ion binding"/>
    <property type="evidence" value="ECO:0007669"/>
    <property type="project" value="InterPro"/>
</dbReference>
<gene>
    <name evidence="2" type="ORF">BB561_006550</name>
</gene>
<proteinExistence type="predicted"/>
<dbReference type="OrthoDB" id="5554389at2759"/>
<dbReference type="Proteomes" id="UP000245383">
    <property type="component" value="Unassembled WGS sequence"/>
</dbReference>
<name>A0A2T9Y362_9FUNG</name>
<accession>A0A2T9Y362</accession>
<evidence type="ECO:0008006" key="4">
    <source>
        <dbReference type="Google" id="ProtNLM"/>
    </source>
</evidence>
<evidence type="ECO:0000256" key="1">
    <source>
        <dbReference type="SAM" id="MobiDB-lite"/>
    </source>
</evidence>